<protein>
    <recommendedName>
        <fullName evidence="4">Hydrophobic surface binding protein</fullName>
    </recommendedName>
</protein>
<keyword evidence="1" id="KW-0732">Signal</keyword>
<dbReference type="InParanoid" id="A0A409VR24"/>
<feature type="chain" id="PRO_5019099332" description="Hydrophobic surface binding protein" evidence="1">
    <location>
        <begin position="19"/>
        <end position="176"/>
    </location>
</feature>
<dbReference type="PANTHER" id="PTHR38123">
    <property type="entry name" value="CELL WALL SERINE-THREONINE-RICH GALACTOMANNOPROTEIN MP1 (AFU_ORTHOLOGUE AFUA_4G03240)"/>
    <property type="match status" value="1"/>
</dbReference>
<accession>A0A409VR24</accession>
<evidence type="ECO:0000256" key="1">
    <source>
        <dbReference type="SAM" id="SignalP"/>
    </source>
</evidence>
<evidence type="ECO:0000313" key="2">
    <source>
        <dbReference type="EMBL" id="PPQ68740.1"/>
    </source>
</evidence>
<evidence type="ECO:0000313" key="3">
    <source>
        <dbReference type="Proteomes" id="UP000284842"/>
    </source>
</evidence>
<dbReference type="GO" id="GO:0005576">
    <property type="term" value="C:extracellular region"/>
    <property type="evidence" value="ECO:0007669"/>
    <property type="project" value="TreeGrafter"/>
</dbReference>
<name>A0A409VR24_9AGAR</name>
<dbReference type="EMBL" id="NHTK01006001">
    <property type="protein sequence ID" value="PPQ68740.1"/>
    <property type="molecule type" value="Genomic_DNA"/>
</dbReference>
<dbReference type="OrthoDB" id="3485059at2759"/>
<keyword evidence="3" id="KW-1185">Reference proteome</keyword>
<proteinExistence type="predicted"/>
<dbReference type="Proteomes" id="UP000284842">
    <property type="component" value="Unassembled WGS sequence"/>
</dbReference>
<feature type="signal peptide" evidence="1">
    <location>
        <begin position="1"/>
        <end position="18"/>
    </location>
</feature>
<reference evidence="2 3" key="1">
    <citation type="journal article" date="2018" name="Evol. Lett.">
        <title>Horizontal gene cluster transfer increased hallucinogenic mushroom diversity.</title>
        <authorList>
            <person name="Reynolds H.T."/>
            <person name="Vijayakumar V."/>
            <person name="Gluck-Thaler E."/>
            <person name="Korotkin H.B."/>
            <person name="Matheny P.B."/>
            <person name="Slot J.C."/>
        </authorList>
    </citation>
    <scope>NUCLEOTIDE SEQUENCE [LARGE SCALE GENOMIC DNA]</scope>
    <source>
        <strain evidence="2 3">2629</strain>
    </source>
</reference>
<organism evidence="2 3">
    <name type="scientific">Panaeolus cyanescens</name>
    <dbReference type="NCBI Taxonomy" id="181874"/>
    <lineage>
        <taxon>Eukaryota</taxon>
        <taxon>Fungi</taxon>
        <taxon>Dikarya</taxon>
        <taxon>Basidiomycota</taxon>
        <taxon>Agaricomycotina</taxon>
        <taxon>Agaricomycetes</taxon>
        <taxon>Agaricomycetidae</taxon>
        <taxon>Agaricales</taxon>
        <taxon>Agaricineae</taxon>
        <taxon>Galeropsidaceae</taxon>
        <taxon>Panaeolus</taxon>
    </lineage>
</organism>
<dbReference type="PANTHER" id="PTHR38123:SF1">
    <property type="entry name" value="HYDROPHOBIC SURFACE BINDING PROTEIN"/>
    <property type="match status" value="1"/>
</dbReference>
<comment type="caution">
    <text evidence="2">The sequence shown here is derived from an EMBL/GenBank/DDBJ whole genome shotgun (WGS) entry which is preliminary data.</text>
</comment>
<dbReference type="Gene3D" id="1.20.1280.140">
    <property type="match status" value="1"/>
</dbReference>
<evidence type="ECO:0008006" key="4">
    <source>
        <dbReference type="Google" id="ProtNLM"/>
    </source>
</evidence>
<dbReference type="AlphaFoldDB" id="A0A409VR24"/>
<sequence length="176" mass="17673">MKFSAAFVVLSSVLAALATTPAQVLSDIQGITSQTQTLDTNIKAITTTNIVGALAVHTAAGNLVTSINTATSDSNAVTPKPVSEADGTSILNAVKTLQPIIITTLNDLIAKKATIAAIPITGLEALVLQDLQSLNTATSAFETSLLASAPSDIKTAAAPVVSAINAALSSAITAFS</sequence>
<dbReference type="InterPro" id="IPR021054">
    <property type="entry name" value="Cell_wall_mannoprotein_1"/>
</dbReference>
<dbReference type="Pfam" id="PF12296">
    <property type="entry name" value="HsbA"/>
    <property type="match status" value="1"/>
</dbReference>
<gene>
    <name evidence="2" type="ORF">CVT24_007567</name>
</gene>